<evidence type="ECO:0000256" key="1">
    <source>
        <dbReference type="SAM" id="MobiDB-lite"/>
    </source>
</evidence>
<dbReference type="AlphaFoldDB" id="A0A1K1RXY1"/>
<dbReference type="Proteomes" id="UP000182740">
    <property type="component" value="Unassembled WGS sequence"/>
</dbReference>
<keyword evidence="2" id="KW-0472">Membrane</keyword>
<feature type="compositionally biased region" description="Acidic residues" evidence="1">
    <location>
        <begin position="116"/>
        <end position="129"/>
    </location>
</feature>
<gene>
    <name evidence="3" type="ORF">SAMN04489730_4176</name>
</gene>
<proteinExistence type="predicted"/>
<dbReference type="InterPro" id="IPR035451">
    <property type="entry name" value="Ada-like_dom_sf"/>
</dbReference>
<keyword evidence="2" id="KW-0812">Transmembrane</keyword>
<sequence length="194" mass="20609">MLYIVLVLVLAALGLLVTALITASSLWAWVSIGLSVLAGLILIADWLRRRRRSAAAADAAEEPAAEEPVVAEPVPEASVAEESPAREKPSPEVEQTVLIPAAGDLGDPADTPEPAAETESEPGEEETPADDVAVLADLEDEVVVVDEHPRYHLRTCAWLGTRDTIPIGVGEARQLGFTPCDRCRPDATLVAAHR</sequence>
<keyword evidence="4" id="KW-1185">Reference proteome</keyword>
<accession>A0A1K1RXY1</accession>
<dbReference type="EMBL" id="FPJG01000006">
    <property type="protein sequence ID" value="SFW76692.1"/>
    <property type="molecule type" value="Genomic_DNA"/>
</dbReference>
<feature type="region of interest" description="Disordered" evidence="1">
    <location>
        <begin position="58"/>
        <end position="129"/>
    </location>
</feature>
<name>A0A1K1RXY1_9PSEU</name>
<keyword evidence="2" id="KW-1133">Transmembrane helix</keyword>
<dbReference type="RefSeq" id="WP_072477847.1">
    <property type="nucleotide sequence ID" value="NZ_FPJG01000006.1"/>
</dbReference>
<feature type="compositionally biased region" description="Low complexity" evidence="1">
    <location>
        <begin position="66"/>
        <end position="82"/>
    </location>
</feature>
<evidence type="ECO:0000313" key="3">
    <source>
        <dbReference type="EMBL" id="SFW76692.1"/>
    </source>
</evidence>
<dbReference type="OrthoDB" id="3638805at2"/>
<evidence type="ECO:0000313" key="4">
    <source>
        <dbReference type="Proteomes" id="UP000182740"/>
    </source>
</evidence>
<reference evidence="4" key="1">
    <citation type="submission" date="2016-11" db="EMBL/GenBank/DDBJ databases">
        <authorList>
            <person name="Varghese N."/>
            <person name="Submissions S."/>
        </authorList>
    </citation>
    <scope>NUCLEOTIDE SEQUENCE [LARGE SCALE GENOMIC DNA]</scope>
    <source>
        <strain evidence="4">DSM 44671</strain>
    </source>
</reference>
<dbReference type="SUPFAM" id="SSF57884">
    <property type="entry name" value="Ada DNA repair protein, N-terminal domain (N-Ada 10)"/>
    <property type="match status" value="1"/>
</dbReference>
<dbReference type="STRING" id="546364.SAMN04489730_4176"/>
<feature type="transmembrane region" description="Helical" evidence="2">
    <location>
        <begin position="29"/>
        <end position="47"/>
    </location>
</feature>
<evidence type="ECO:0000256" key="2">
    <source>
        <dbReference type="SAM" id="Phobius"/>
    </source>
</evidence>
<protein>
    <submittedName>
        <fullName evidence="3">Uncharacterized protein</fullName>
    </submittedName>
</protein>
<organism evidence="3 4">
    <name type="scientific">Amycolatopsis australiensis</name>
    <dbReference type="NCBI Taxonomy" id="546364"/>
    <lineage>
        <taxon>Bacteria</taxon>
        <taxon>Bacillati</taxon>
        <taxon>Actinomycetota</taxon>
        <taxon>Actinomycetes</taxon>
        <taxon>Pseudonocardiales</taxon>
        <taxon>Pseudonocardiaceae</taxon>
        <taxon>Amycolatopsis</taxon>
    </lineage>
</organism>